<sequence length="217" mass="24307">MKIDTILFDLDGTLIDTNELINQSFLYTFKQYGQRFSDEEIRAFNGPPLLDTFRAISEEKAEEMIAAYKRHNLHFHDRYVTAFPEVIETIRKLKDAGIKTAIVSTKARESVHKGLNLVGLDGMFDAIITLDEVTHAKPHPEPIHKALGLLDSSAEHALMVGDNYHDIEAGKNAAVATAAVAWSHKGEAFLQTFKPDYMLHSMADLLDITGCCYAKNR</sequence>
<dbReference type="GO" id="GO:0004427">
    <property type="term" value="F:inorganic diphosphate phosphatase activity"/>
    <property type="evidence" value="ECO:0007669"/>
    <property type="project" value="UniProtKB-EC"/>
</dbReference>
<organism evidence="3 4">
    <name type="scientific">Tigheibacillus halophilus</name>
    <dbReference type="NCBI Taxonomy" id="361280"/>
    <lineage>
        <taxon>Bacteria</taxon>
        <taxon>Bacillati</taxon>
        <taxon>Bacillota</taxon>
        <taxon>Bacilli</taxon>
        <taxon>Bacillales</taxon>
        <taxon>Bacillaceae</taxon>
        <taxon>Tigheibacillus</taxon>
    </lineage>
</organism>
<dbReference type="NCBIfam" id="NF009804">
    <property type="entry name" value="PRK13288.1"/>
    <property type="match status" value="1"/>
</dbReference>
<evidence type="ECO:0000256" key="1">
    <source>
        <dbReference type="ARBA" id="ARBA00022801"/>
    </source>
</evidence>
<accession>A0ABU5C9E7</accession>
<dbReference type="InterPro" id="IPR041492">
    <property type="entry name" value="HAD_2"/>
</dbReference>
<dbReference type="SFLD" id="SFLDS00003">
    <property type="entry name" value="Haloacid_Dehalogenase"/>
    <property type="match status" value="1"/>
</dbReference>
<protein>
    <submittedName>
        <fullName evidence="3">Pyrophosphatase PpaX</fullName>
        <ecNumber evidence="3">3.6.1.1</ecNumber>
    </submittedName>
</protein>
<dbReference type="Proteomes" id="UP001281447">
    <property type="component" value="Unassembled WGS sequence"/>
</dbReference>
<keyword evidence="1 3" id="KW-0378">Hydrolase</keyword>
<dbReference type="CDD" id="cd02616">
    <property type="entry name" value="HAD_PPase"/>
    <property type="match status" value="1"/>
</dbReference>
<dbReference type="InterPro" id="IPR050155">
    <property type="entry name" value="HAD-like_hydrolase_sf"/>
</dbReference>
<dbReference type="SFLD" id="SFLDG01135">
    <property type="entry name" value="C1.5.6:_HAD__Beta-PGM__Phospha"/>
    <property type="match status" value="1"/>
</dbReference>
<keyword evidence="2" id="KW-0460">Magnesium</keyword>
<evidence type="ECO:0000313" key="4">
    <source>
        <dbReference type="Proteomes" id="UP001281447"/>
    </source>
</evidence>
<evidence type="ECO:0000256" key="2">
    <source>
        <dbReference type="ARBA" id="ARBA00022842"/>
    </source>
</evidence>
<proteinExistence type="predicted"/>
<dbReference type="InterPro" id="IPR023198">
    <property type="entry name" value="PGP-like_dom2"/>
</dbReference>
<dbReference type="EC" id="3.6.1.1" evidence="3"/>
<dbReference type="Gene3D" id="1.10.150.240">
    <property type="entry name" value="Putative phosphatase, domain 2"/>
    <property type="match status" value="1"/>
</dbReference>
<dbReference type="NCBIfam" id="TIGR01509">
    <property type="entry name" value="HAD-SF-IA-v3"/>
    <property type="match status" value="1"/>
</dbReference>
<evidence type="ECO:0000313" key="3">
    <source>
        <dbReference type="EMBL" id="MDY0395948.1"/>
    </source>
</evidence>
<dbReference type="Gene3D" id="3.40.50.1000">
    <property type="entry name" value="HAD superfamily/HAD-like"/>
    <property type="match status" value="1"/>
</dbReference>
<dbReference type="SFLD" id="SFLDG01129">
    <property type="entry name" value="C1.5:_HAD__Beta-PGM__Phosphata"/>
    <property type="match status" value="1"/>
</dbReference>
<dbReference type="PRINTS" id="PR00413">
    <property type="entry name" value="HADHALOGNASE"/>
</dbReference>
<gene>
    <name evidence="3" type="primary">ppaX</name>
    <name evidence="3" type="ORF">RWE15_18120</name>
</gene>
<dbReference type="InterPro" id="IPR006439">
    <property type="entry name" value="HAD-SF_hydro_IA"/>
</dbReference>
<dbReference type="InterPro" id="IPR036412">
    <property type="entry name" value="HAD-like_sf"/>
</dbReference>
<dbReference type="Pfam" id="PF13419">
    <property type="entry name" value="HAD_2"/>
    <property type="match status" value="1"/>
</dbReference>
<reference evidence="3 4" key="1">
    <citation type="submission" date="2023-10" db="EMBL/GenBank/DDBJ databases">
        <title>Virgibacillus halophilus 5B73C genome.</title>
        <authorList>
            <person name="Miliotis G."/>
            <person name="Sengupta P."/>
            <person name="Hameed A."/>
            <person name="Chuvochina M."/>
            <person name="Mcdonagh F."/>
            <person name="Simpson A.C."/>
            <person name="Singh N.K."/>
            <person name="Rekha P.D."/>
            <person name="Raman K."/>
            <person name="Hugenholtz P."/>
            <person name="Venkateswaran K."/>
        </authorList>
    </citation>
    <scope>NUCLEOTIDE SEQUENCE [LARGE SCALE GENOMIC DNA]</scope>
    <source>
        <strain evidence="3 4">5B73C</strain>
    </source>
</reference>
<dbReference type="EMBL" id="JAWDIP010000004">
    <property type="protein sequence ID" value="MDY0395948.1"/>
    <property type="molecule type" value="Genomic_DNA"/>
</dbReference>
<dbReference type="InterPro" id="IPR023214">
    <property type="entry name" value="HAD_sf"/>
</dbReference>
<dbReference type="SUPFAM" id="SSF56784">
    <property type="entry name" value="HAD-like"/>
    <property type="match status" value="1"/>
</dbReference>
<name>A0ABU5C9E7_9BACI</name>
<comment type="caution">
    <text evidence="3">The sequence shown here is derived from an EMBL/GenBank/DDBJ whole genome shotgun (WGS) entry which is preliminary data.</text>
</comment>
<dbReference type="NCBIfam" id="TIGR01549">
    <property type="entry name" value="HAD-SF-IA-v1"/>
    <property type="match status" value="1"/>
</dbReference>
<dbReference type="RefSeq" id="WP_390352317.1">
    <property type="nucleotide sequence ID" value="NZ_JBHUIZ010000003.1"/>
</dbReference>
<keyword evidence="4" id="KW-1185">Reference proteome</keyword>
<dbReference type="PANTHER" id="PTHR43434:SF26">
    <property type="entry name" value="PYROPHOSPHATASE PPAX"/>
    <property type="match status" value="1"/>
</dbReference>
<dbReference type="PANTHER" id="PTHR43434">
    <property type="entry name" value="PHOSPHOGLYCOLATE PHOSPHATASE"/>
    <property type="match status" value="1"/>
</dbReference>